<reference evidence="1 2" key="1">
    <citation type="journal article" date="2020" name="ISME J.">
        <title>Comparative genomics reveals insights into cyanobacterial evolution and habitat adaptation.</title>
        <authorList>
            <person name="Chen M.Y."/>
            <person name="Teng W.K."/>
            <person name="Zhao L."/>
            <person name="Hu C.X."/>
            <person name="Zhou Y.K."/>
            <person name="Han B.P."/>
            <person name="Song L.R."/>
            <person name="Shu W.S."/>
        </authorList>
    </citation>
    <scope>NUCLEOTIDE SEQUENCE [LARGE SCALE GENOMIC DNA]</scope>
    <source>
        <strain evidence="1 2">FACHB-288</strain>
    </source>
</reference>
<accession>A0ABR8AJ83</accession>
<dbReference type="InterPro" id="IPR011989">
    <property type="entry name" value="ARM-like"/>
</dbReference>
<evidence type="ECO:0000313" key="2">
    <source>
        <dbReference type="Proteomes" id="UP000658514"/>
    </source>
</evidence>
<dbReference type="Gene3D" id="1.25.10.10">
    <property type="entry name" value="Leucine-rich Repeat Variant"/>
    <property type="match status" value="1"/>
</dbReference>
<protein>
    <submittedName>
        <fullName evidence="1">Uncharacterized protein</fullName>
    </submittedName>
</protein>
<proteinExistence type="predicted"/>
<evidence type="ECO:0000313" key="1">
    <source>
        <dbReference type="EMBL" id="MBD2199834.1"/>
    </source>
</evidence>
<dbReference type="EMBL" id="JACJQH010000069">
    <property type="protein sequence ID" value="MBD2199834.1"/>
    <property type="molecule type" value="Genomic_DNA"/>
</dbReference>
<dbReference type="Proteomes" id="UP000658514">
    <property type="component" value="Unassembled WGS sequence"/>
</dbReference>
<organism evidence="1 2">
    <name type="scientific">Calothrix parietina FACHB-288</name>
    <dbReference type="NCBI Taxonomy" id="2692896"/>
    <lineage>
        <taxon>Bacteria</taxon>
        <taxon>Bacillati</taxon>
        <taxon>Cyanobacteriota</taxon>
        <taxon>Cyanophyceae</taxon>
        <taxon>Nostocales</taxon>
        <taxon>Calotrichaceae</taxon>
        <taxon>Calothrix</taxon>
    </lineage>
</organism>
<keyword evidence="2" id="KW-1185">Reference proteome</keyword>
<dbReference type="RefSeq" id="WP_190549729.1">
    <property type="nucleotide sequence ID" value="NZ_CAWPNO010000105.1"/>
</dbReference>
<gene>
    <name evidence="1" type="ORF">H6G24_30905</name>
</gene>
<name>A0ABR8AJ83_9CYAN</name>
<sequence length="166" mass="18831">MNVNALPIDPSDRYIFLLDLWDEPWTDENAEVIRYALFHDPEPSICSLCPQILSSWGDRSCDTRNAFLRYVEAPLDFRVLNEVLTASGALGFGDDEMVNAIATHICSTEYCVPLNVIDALNQLNNPTPTVLDALERATTIPNNYYADEMIRRTAAETLSKLREKYR</sequence>
<comment type="caution">
    <text evidence="1">The sequence shown here is derived from an EMBL/GenBank/DDBJ whole genome shotgun (WGS) entry which is preliminary data.</text>
</comment>